<gene>
    <name evidence="1" type="ORF">V1478_008037</name>
</gene>
<name>A0ABD2AXM1_VESSQ</name>
<evidence type="ECO:0000313" key="2">
    <source>
        <dbReference type="Proteomes" id="UP001607302"/>
    </source>
</evidence>
<proteinExistence type="predicted"/>
<accession>A0ABD2AXM1</accession>
<dbReference type="EMBL" id="JAUDFV010000138">
    <property type="protein sequence ID" value="KAL2725364.1"/>
    <property type="molecule type" value="Genomic_DNA"/>
</dbReference>
<evidence type="ECO:0000313" key="1">
    <source>
        <dbReference type="EMBL" id="KAL2725364.1"/>
    </source>
</evidence>
<organism evidence="1 2">
    <name type="scientific">Vespula squamosa</name>
    <name type="common">Southern yellow jacket</name>
    <name type="synonym">Wasp</name>
    <dbReference type="NCBI Taxonomy" id="30214"/>
    <lineage>
        <taxon>Eukaryota</taxon>
        <taxon>Metazoa</taxon>
        <taxon>Ecdysozoa</taxon>
        <taxon>Arthropoda</taxon>
        <taxon>Hexapoda</taxon>
        <taxon>Insecta</taxon>
        <taxon>Pterygota</taxon>
        <taxon>Neoptera</taxon>
        <taxon>Endopterygota</taxon>
        <taxon>Hymenoptera</taxon>
        <taxon>Apocrita</taxon>
        <taxon>Aculeata</taxon>
        <taxon>Vespoidea</taxon>
        <taxon>Vespidae</taxon>
        <taxon>Vespinae</taxon>
        <taxon>Vespula</taxon>
    </lineage>
</organism>
<keyword evidence="2" id="KW-1185">Reference proteome</keyword>
<dbReference type="AlphaFoldDB" id="A0ABD2AXM1"/>
<comment type="caution">
    <text evidence="1">The sequence shown here is derived from an EMBL/GenBank/DDBJ whole genome shotgun (WGS) entry which is preliminary data.</text>
</comment>
<protein>
    <submittedName>
        <fullName evidence="1">Uncharacterized protein</fullName>
    </submittedName>
</protein>
<dbReference type="Proteomes" id="UP001607302">
    <property type="component" value="Unassembled WGS sequence"/>
</dbReference>
<reference evidence="1 2" key="1">
    <citation type="journal article" date="2024" name="Ann. Entomol. Soc. Am.">
        <title>Genomic analyses of the southern and eastern yellowjacket wasps (Hymenoptera: Vespidae) reveal evolutionary signatures of social life.</title>
        <authorList>
            <person name="Catto M.A."/>
            <person name="Caine P.B."/>
            <person name="Orr S.E."/>
            <person name="Hunt B.G."/>
            <person name="Goodisman M.A.D."/>
        </authorList>
    </citation>
    <scope>NUCLEOTIDE SEQUENCE [LARGE SCALE GENOMIC DNA]</scope>
    <source>
        <strain evidence="1">233</strain>
        <tissue evidence="1">Head and thorax</tissue>
    </source>
</reference>
<sequence length="210" mass="23769">MKYCKTGYLGYLRDSSKVSEVSIQCDHQIYQSTAFVLRKAGKRWSLENRESSKSTYSVKNAKETVLEEIVYGHEERKRSVFISLLNVLNLISSRRLEMSLYLRVFNNDIGISVDNYDVNISTSNDIDEKETLLSLYIHTFSDGVGVWRETSRETGSAAGSLGVASYANLRRIASAKLNPCHWQDLLLNGRFEENGCLIILLIVAARQRTG</sequence>